<feature type="region of interest" description="Disordered" evidence="1">
    <location>
        <begin position="1"/>
        <end position="45"/>
    </location>
</feature>
<feature type="compositionally biased region" description="Basic and acidic residues" evidence="1">
    <location>
        <begin position="450"/>
        <end position="477"/>
    </location>
</feature>
<dbReference type="OMA" id="AHWKEDQ"/>
<feature type="compositionally biased region" description="Basic and acidic residues" evidence="1">
    <location>
        <begin position="66"/>
        <end position="100"/>
    </location>
</feature>
<proteinExistence type="predicted"/>
<dbReference type="EMBL" id="CDMY01000007">
    <property type="protein sequence ID" value="CEL91650.1"/>
    <property type="molecule type" value="Genomic_DNA"/>
</dbReference>
<dbReference type="OrthoDB" id="10261749at2759"/>
<dbReference type="InParanoid" id="A0A0G4E8B6"/>
<dbReference type="VEuPathDB" id="CryptoDB:Vbra_10810"/>
<keyword evidence="3" id="KW-1185">Reference proteome</keyword>
<feature type="compositionally biased region" description="Basic and acidic residues" evidence="1">
    <location>
        <begin position="24"/>
        <end position="45"/>
    </location>
</feature>
<evidence type="ECO:0000313" key="2">
    <source>
        <dbReference type="EMBL" id="CEL91650.1"/>
    </source>
</evidence>
<feature type="region of interest" description="Disordered" evidence="1">
    <location>
        <begin position="430"/>
        <end position="500"/>
    </location>
</feature>
<dbReference type="PhylomeDB" id="A0A0G4E8B6"/>
<dbReference type="AlphaFoldDB" id="A0A0G4E8B6"/>
<dbReference type="GO" id="GO:0005783">
    <property type="term" value="C:endoplasmic reticulum"/>
    <property type="evidence" value="ECO:0007669"/>
    <property type="project" value="TreeGrafter"/>
</dbReference>
<name>A0A0G4E8B6_VITBC</name>
<feature type="compositionally biased region" description="Basic and acidic residues" evidence="1">
    <location>
        <begin position="1"/>
        <end position="15"/>
    </location>
</feature>
<feature type="region of interest" description="Disordered" evidence="1">
    <location>
        <begin position="279"/>
        <end position="300"/>
    </location>
</feature>
<evidence type="ECO:0000313" key="3">
    <source>
        <dbReference type="Proteomes" id="UP000041254"/>
    </source>
</evidence>
<dbReference type="PANTHER" id="PTHR31027">
    <property type="entry name" value="NUCLEAR SEGREGATION PROTEIN BFR1"/>
    <property type="match status" value="1"/>
</dbReference>
<sequence>MAATKPKGEERREGARGGGGGGRMRKDMPARPDDQEYKDKIEIEQKAIDELQSEMRKVQGLISERSAGKEDFQRKREEMRSRLDDLQAHIDKLEQERKSTLDQISQKQEDSKKMRSQVQDMKRKVGYKNEEEIDNRIAEIEYQMHTSTMSLKEEKKFMEEIKKLKKDKPQLAKYNRMESTFDSSDDQAPLRDRLFKISTDLNAAREARRGQNEHFKKLINDRRDQVANLKEFFDKRTELNNKIQEHIANKNRIRDEMHAKMREFQAQQAEMRQARAEKARIEKKKRQEEQERMRLERELEKEDELPLGAEVLKVEQTMTYLKKLMEQDKKHEAADEGEHEAKEETLPEGVTQVLKSKKDRDDEWAFAPTKAKGKKKGPGGKDEKKKGIKHDIGTLSMFEELGLKVPMSVEEAPALLVELEKKLDEYKKEQEGMIEERKRRKTEIQSQLTELDRRAKETAAEEERAREAERARAREEQENGEGEGEEDDKEEGEEKEEGEN</sequence>
<organism evidence="2 3">
    <name type="scientific">Vitrella brassicaformis (strain CCMP3155)</name>
    <dbReference type="NCBI Taxonomy" id="1169540"/>
    <lineage>
        <taxon>Eukaryota</taxon>
        <taxon>Sar</taxon>
        <taxon>Alveolata</taxon>
        <taxon>Colpodellida</taxon>
        <taxon>Vitrellaceae</taxon>
        <taxon>Vitrella</taxon>
    </lineage>
</organism>
<gene>
    <name evidence="2" type="ORF">Vbra_10810</name>
</gene>
<dbReference type="STRING" id="1169540.A0A0G4E8B6"/>
<dbReference type="FunCoup" id="A0A0G4E8B6">
    <property type="interactions" value="5"/>
</dbReference>
<dbReference type="GO" id="GO:0003729">
    <property type="term" value="F:mRNA binding"/>
    <property type="evidence" value="ECO:0007669"/>
    <property type="project" value="TreeGrafter"/>
</dbReference>
<dbReference type="InterPro" id="IPR039604">
    <property type="entry name" value="Bfr1"/>
</dbReference>
<dbReference type="GO" id="GO:0042175">
    <property type="term" value="C:nuclear outer membrane-endoplasmic reticulum membrane network"/>
    <property type="evidence" value="ECO:0007669"/>
    <property type="project" value="TreeGrafter"/>
</dbReference>
<dbReference type="GO" id="GO:0008298">
    <property type="term" value="P:intracellular mRNA localization"/>
    <property type="evidence" value="ECO:0007669"/>
    <property type="project" value="TreeGrafter"/>
</dbReference>
<dbReference type="Proteomes" id="UP000041254">
    <property type="component" value="Unassembled WGS sequence"/>
</dbReference>
<feature type="region of interest" description="Disordered" evidence="1">
    <location>
        <begin position="59"/>
        <end position="127"/>
    </location>
</feature>
<reference evidence="2 3" key="1">
    <citation type="submission" date="2014-11" db="EMBL/GenBank/DDBJ databases">
        <authorList>
            <person name="Zhu J."/>
            <person name="Qi W."/>
            <person name="Song R."/>
        </authorList>
    </citation>
    <scope>NUCLEOTIDE SEQUENCE [LARGE SCALE GENOMIC DNA]</scope>
</reference>
<feature type="compositionally biased region" description="Basic and acidic residues" evidence="1">
    <location>
        <begin position="325"/>
        <end position="345"/>
    </location>
</feature>
<dbReference type="GO" id="GO:1990904">
    <property type="term" value="C:ribonucleoprotein complex"/>
    <property type="evidence" value="ECO:0007669"/>
    <property type="project" value="TreeGrafter"/>
</dbReference>
<feature type="compositionally biased region" description="Acidic residues" evidence="1">
    <location>
        <begin position="478"/>
        <end position="500"/>
    </location>
</feature>
<dbReference type="PANTHER" id="PTHR31027:SF2">
    <property type="entry name" value="LEBERCILIN DOMAIN-CONTAINING PROTEIN"/>
    <property type="match status" value="1"/>
</dbReference>
<feature type="compositionally biased region" description="Basic and acidic residues" evidence="1">
    <location>
        <begin position="379"/>
        <end position="392"/>
    </location>
</feature>
<feature type="region of interest" description="Disordered" evidence="1">
    <location>
        <begin position="325"/>
        <end position="392"/>
    </location>
</feature>
<protein>
    <submittedName>
        <fullName evidence="2">Uncharacterized protein</fullName>
    </submittedName>
</protein>
<accession>A0A0G4E8B6</accession>
<evidence type="ECO:0000256" key="1">
    <source>
        <dbReference type="SAM" id="MobiDB-lite"/>
    </source>
</evidence>